<sequence length="141" mass="16416">MIKYLAYISKQSHILSDEELVELLKQSRSWNAAHGISGMLVSYLGNFTQFIEGPEDEIDSLFAKISKDQRHHQVIPIEEGYLEERQFNDWNMAFRKLERTDVDNITGFTDFDKESIFTYPQKNADATLPAILLLQNFIRNL</sequence>
<dbReference type="Gene3D" id="3.30.70.100">
    <property type="match status" value="1"/>
</dbReference>
<comment type="caution">
    <text evidence="2">The sequence shown here is derived from an EMBL/GenBank/DDBJ whole genome shotgun (WGS) entry which is preliminary data.</text>
</comment>
<proteinExistence type="predicted"/>
<reference evidence="2 3" key="1">
    <citation type="journal article" date="2019" name="Int. J. Syst. Evol. Microbiol.">
        <title>The Global Catalogue of Microorganisms (GCM) 10K type strain sequencing project: providing services to taxonomists for standard genome sequencing and annotation.</title>
        <authorList>
            <consortium name="The Broad Institute Genomics Platform"/>
            <consortium name="The Broad Institute Genome Sequencing Center for Infectious Disease"/>
            <person name="Wu L."/>
            <person name="Ma J."/>
        </authorList>
    </citation>
    <scope>NUCLEOTIDE SEQUENCE [LARGE SCALE GENOMIC DNA]</scope>
    <source>
        <strain evidence="2 3">JCM 16082</strain>
    </source>
</reference>
<name>A0ABN1MG46_9FLAO</name>
<protein>
    <recommendedName>
        <fullName evidence="1">BLUF domain-containing protein</fullName>
    </recommendedName>
</protein>
<dbReference type="SUPFAM" id="SSF54975">
    <property type="entry name" value="Acylphosphatase/BLUF domain-like"/>
    <property type="match status" value="1"/>
</dbReference>
<organism evidence="2 3">
    <name type="scientific">Gangjinia marincola</name>
    <dbReference type="NCBI Taxonomy" id="578463"/>
    <lineage>
        <taxon>Bacteria</taxon>
        <taxon>Pseudomonadati</taxon>
        <taxon>Bacteroidota</taxon>
        <taxon>Flavobacteriia</taxon>
        <taxon>Flavobacteriales</taxon>
        <taxon>Flavobacteriaceae</taxon>
        <taxon>Gangjinia</taxon>
    </lineage>
</organism>
<dbReference type="RefSeq" id="WP_343764878.1">
    <property type="nucleotide sequence ID" value="NZ_BAAAFG010000013.1"/>
</dbReference>
<dbReference type="Proteomes" id="UP001500507">
    <property type="component" value="Unassembled WGS sequence"/>
</dbReference>
<dbReference type="SMART" id="SM01034">
    <property type="entry name" value="BLUF"/>
    <property type="match status" value="1"/>
</dbReference>
<accession>A0ABN1MG46</accession>
<evidence type="ECO:0000313" key="2">
    <source>
        <dbReference type="EMBL" id="GAA0872053.1"/>
    </source>
</evidence>
<dbReference type="PROSITE" id="PS50925">
    <property type="entry name" value="BLUF"/>
    <property type="match status" value="1"/>
</dbReference>
<dbReference type="InterPro" id="IPR036046">
    <property type="entry name" value="Acylphosphatase-like_dom_sf"/>
</dbReference>
<gene>
    <name evidence="2" type="ORF">GCM10009117_12000</name>
</gene>
<dbReference type="Pfam" id="PF04940">
    <property type="entry name" value="BLUF"/>
    <property type="match status" value="1"/>
</dbReference>
<evidence type="ECO:0000313" key="3">
    <source>
        <dbReference type="Proteomes" id="UP001500507"/>
    </source>
</evidence>
<keyword evidence="3" id="KW-1185">Reference proteome</keyword>
<dbReference type="InterPro" id="IPR007024">
    <property type="entry name" value="BLUF_domain"/>
</dbReference>
<dbReference type="EMBL" id="BAAAFG010000013">
    <property type="protein sequence ID" value="GAA0872053.1"/>
    <property type="molecule type" value="Genomic_DNA"/>
</dbReference>
<feature type="domain" description="BLUF" evidence="1">
    <location>
        <begin position="2"/>
        <end position="93"/>
    </location>
</feature>
<evidence type="ECO:0000259" key="1">
    <source>
        <dbReference type="PROSITE" id="PS50925"/>
    </source>
</evidence>